<dbReference type="AlphaFoldDB" id="A0A1F5RI20"/>
<dbReference type="Proteomes" id="UP000177230">
    <property type="component" value="Unassembled WGS sequence"/>
</dbReference>
<evidence type="ECO:0000313" key="3">
    <source>
        <dbReference type="Proteomes" id="UP000177230"/>
    </source>
</evidence>
<name>A0A1F5RI20_9BACT</name>
<organism evidence="2 3">
    <name type="scientific">Candidatus Edwardsbacteria bacterium GWF2_54_11</name>
    <dbReference type="NCBI Taxonomy" id="1817851"/>
    <lineage>
        <taxon>Bacteria</taxon>
        <taxon>Candidatus Edwardsiibacteriota</taxon>
    </lineage>
</organism>
<proteinExistence type="predicted"/>
<evidence type="ECO:0000313" key="2">
    <source>
        <dbReference type="EMBL" id="OGF14048.1"/>
    </source>
</evidence>
<keyword evidence="1" id="KW-0732">Signal</keyword>
<sequence>MFKSIVLSAAVCFLSANLFAAGKNKPSPGAEFWRDGKYCRQDDIDLKKAGQGVLRAKVEGRWQDFTIQHLSPDFMEWNLKERIKSLEGIKKREMPGFAGPHSGMVASHGAGRGDSRTTINNAVKGMGFLPKPEAIGGLLDELQSTADSSMNYKLNWLMNLYGQRKDLLDDTKQVSLELYAKPDFATHTFLNQMTDPAVSIVFLDIPSFEVRALAQLIDPNDPELTGYQRQMVEYVNGIHDYFHGAAPRKSIVAVYHVIEVFDNSPGKARGKRVVPPLP</sequence>
<feature type="signal peptide" evidence="1">
    <location>
        <begin position="1"/>
        <end position="20"/>
    </location>
</feature>
<reference evidence="2 3" key="1">
    <citation type="journal article" date="2016" name="Nat. Commun.">
        <title>Thousands of microbial genomes shed light on interconnected biogeochemical processes in an aquifer system.</title>
        <authorList>
            <person name="Anantharaman K."/>
            <person name="Brown C.T."/>
            <person name="Hug L.A."/>
            <person name="Sharon I."/>
            <person name="Castelle C.J."/>
            <person name="Probst A.J."/>
            <person name="Thomas B.C."/>
            <person name="Singh A."/>
            <person name="Wilkins M.J."/>
            <person name="Karaoz U."/>
            <person name="Brodie E.L."/>
            <person name="Williams K.H."/>
            <person name="Hubbard S.S."/>
            <person name="Banfield J.F."/>
        </authorList>
    </citation>
    <scope>NUCLEOTIDE SEQUENCE [LARGE SCALE GENOMIC DNA]</scope>
</reference>
<accession>A0A1F5RI20</accession>
<feature type="chain" id="PRO_5009520938" evidence="1">
    <location>
        <begin position="21"/>
        <end position="278"/>
    </location>
</feature>
<gene>
    <name evidence="2" type="ORF">A2024_05810</name>
</gene>
<protein>
    <submittedName>
        <fullName evidence="2">Uncharacterized protein</fullName>
    </submittedName>
</protein>
<evidence type="ECO:0000256" key="1">
    <source>
        <dbReference type="SAM" id="SignalP"/>
    </source>
</evidence>
<comment type="caution">
    <text evidence="2">The sequence shown here is derived from an EMBL/GenBank/DDBJ whole genome shotgun (WGS) entry which is preliminary data.</text>
</comment>
<dbReference type="EMBL" id="MFFM01000009">
    <property type="protein sequence ID" value="OGF14048.1"/>
    <property type="molecule type" value="Genomic_DNA"/>
</dbReference>